<dbReference type="Gene3D" id="3.40.50.150">
    <property type="entry name" value="Vaccinia Virus protein VP39"/>
    <property type="match status" value="1"/>
</dbReference>
<gene>
    <name evidence="2" type="ORF">PAC_16215</name>
</gene>
<organism evidence="2 3">
    <name type="scientific">Phialocephala subalpina</name>
    <dbReference type="NCBI Taxonomy" id="576137"/>
    <lineage>
        <taxon>Eukaryota</taxon>
        <taxon>Fungi</taxon>
        <taxon>Dikarya</taxon>
        <taxon>Ascomycota</taxon>
        <taxon>Pezizomycotina</taxon>
        <taxon>Leotiomycetes</taxon>
        <taxon>Helotiales</taxon>
        <taxon>Mollisiaceae</taxon>
        <taxon>Phialocephala</taxon>
        <taxon>Phialocephala fortinii species complex</taxon>
    </lineage>
</organism>
<dbReference type="SUPFAM" id="SSF53335">
    <property type="entry name" value="S-adenosyl-L-methionine-dependent methyltransferases"/>
    <property type="match status" value="1"/>
</dbReference>
<dbReference type="PANTHER" id="PTHR43591:SF10">
    <property type="entry name" value="ABC TRANSMEMBRANE TYPE-1 DOMAIN-CONTAINING PROTEIN-RELATED"/>
    <property type="match status" value="1"/>
</dbReference>
<dbReference type="Pfam" id="PF13489">
    <property type="entry name" value="Methyltransf_23"/>
    <property type="match status" value="1"/>
</dbReference>
<dbReference type="GO" id="GO:0008168">
    <property type="term" value="F:methyltransferase activity"/>
    <property type="evidence" value="ECO:0007669"/>
    <property type="project" value="UniProtKB-KW"/>
</dbReference>
<feature type="compositionally biased region" description="Acidic residues" evidence="1">
    <location>
        <begin position="52"/>
        <end position="62"/>
    </location>
</feature>
<dbReference type="STRING" id="576137.A0A1L7XMT2"/>
<dbReference type="GO" id="GO:0032259">
    <property type="term" value="P:methylation"/>
    <property type="evidence" value="ECO:0007669"/>
    <property type="project" value="UniProtKB-KW"/>
</dbReference>
<feature type="compositionally biased region" description="Basic and acidic residues" evidence="1">
    <location>
        <begin position="1"/>
        <end position="10"/>
    </location>
</feature>
<keyword evidence="2" id="KW-0808">Transferase</keyword>
<dbReference type="Proteomes" id="UP000184330">
    <property type="component" value="Unassembled WGS sequence"/>
</dbReference>
<evidence type="ECO:0000313" key="2">
    <source>
        <dbReference type="EMBL" id="CZR66314.1"/>
    </source>
</evidence>
<dbReference type="PANTHER" id="PTHR43591">
    <property type="entry name" value="METHYLTRANSFERASE"/>
    <property type="match status" value="1"/>
</dbReference>
<accession>A0A1L7XMT2</accession>
<feature type="compositionally biased region" description="Low complexity" evidence="1">
    <location>
        <begin position="11"/>
        <end position="29"/>
    </location>
</feature>
<feature type="compositionally biased region" description="Basic and acidic residues" evidence="1">
    <location>
        <begin position="69"/>
        <end position="83"/>
    </location>
</feature>
<protein>
    <submittedName>
        <fullName evidence="2">Related to TAM domain methyltransferase</fullName>
    </submittedName>
</protein>
<dbReference type="OrthoDB" id="2013972at2759"/>
<dbReference type="AlphaFoldDB" id="A0A1L7XMT2"/>
<proteinExistence type="predicted"/>
<dbReference type="InterPro" id="IPR029063">
    <property type="entry name" value="SAM-dependent_MTases_sf"/>
</dbReference>
<dbReference type="CDD" id="cd02440">
    <property type="entry name" value="AdoMet_MTases"/>
    <property type="match status" value="1"/>
</dbReference>
<evidence type="ECO:0000256" key="1">
    <source>
        <dbReference type="SAM" id="MobiDB-lite"/>
    </source>
</evidence>
<dbReference type="EMBL" id="FJOG01000036">
    <property type="protein sequence ID" value="CZR66314.1"/>
    <property type="molecule type" value="Genomic_DNA"/>
</dbReference>
<name>A0A1L7XMT2_9HELO</name>
<reference evidence="2 3" key="1">
    <citation type="submission" date="2016-03" db="EMBL/GenBank/DDBJ databases">
        <authorList>
            <person name="Ploux O."/>
        </authorList>
    </citation>
    <scope>NUCLEOTIDE SEQUENCE [LARGE SCALE GENOMIC DNA]</scope>
    <source>
        <strain evidence="2 3">UAMH 11012</strain>
    </source>
</reference>
<feature type="region of interest" description="Disordered" evidence="1">
    <location>
        <begin position="1"/>
        <end position="83"/>
    </location>
</feature>
<evidence type="ECO:0000313" key="3">
    <source>
        <dbReference type="Proteomes" id="UP000184330"/>
    </source>
</evidence>
<keyword evidence="3" id="KW-1185">Reference proteome</keyword>
<sequence>MERDADEVHAPAETSPESDAPAAPSTSSTINDSHQQTPPPQSPAGHEKSSDEDTEDQGDGDNETATASLHDDDSTLGEADYHSETATLSSDILRYREENGRTYHSYGSTEHWGPNDEQAMEQQDLSHHLWTLVLEDKFFLAPVTNPQKVLDLGTGTGIWAMDVADRYPSAEVRGIDLSPIQPLWTPPNCRFEVDDYNIPDWGVESRYDLIHSRELLGSIPNWLSFLSKAFQALKPGGWIDCAEPDIHVTSDHVQLPDDDPNQQWVKLFREVSVRSGMTFEPATQLKGWLEDVGFVNVTEKIYRVPVGIWPQDPKQRTLGLWNQARLSKGMRDFTERRMRNFMGWNDDEIDVLIARSRAAVHNSNLCTQQNL</sequence>
<keyword evidence="2" id="KW-0489">Methyltransferase</keyword>